<keyword evidence="18" id="KW-0624">Polysaccharide degradation</keyword>
<evidence type="ECO:0000256" key="16">
    <source>
        <dbReference type="ARBA" id="ARBA00023288"/>
    </source>
</evidence>
<keyword evidence="17" id="KW-0961">Cell wall biogenesis/degradation</keyword>
<evidence type="ECO:0000256" key="4">
    <source>
        <dbReference type="ARBA" id="ARBA00008773"/>
    </source>
</evidence>
<dbReference type="GO" id="GO:0000272">
    <property type="term" value="P:polysaccharide catabolic process"/>
    <property type="evidence" value="ECO:0007669"/>
    <property type="project" value="UniProtKB-KW"/>
</dbReference>
<evidence type="ECO:0000313" key="24">
    <source>
        <dbReference type="EMBL" id="KAF2742916.1"/>
    </source>
</evidence>
<evidence type="ECO:0000313" key="25">
    <source>
        <dbReference type="Proteomes" id="UP000799440"/>
    </source>
</evidence>
<dbReference type="PANTHER" id="PTHR16631">
    <property type="entry name" value="GLUCAN 1,3-BETA-GLUCOSIDASE"/>
    <property type="match status" value="1"/>
</dbReference>
<dbReference type="EMBL" id="MU006602">
    <property type="protein sequence ID" value="KAF2742916.1"/>
    <property type="molecule type" value="Genomic_DNA"/>
</dbReference>
<keyword evidence="16" id="KW-0449">Lipoprotein</keyword>
<evidence type="ECO:0000256" key="17">
    <source>
        <dbReference type="ARBA" id="ARBA00023316"/>
    </source>
</evidence>
<dbReference type="Pfam" id="PF00332">
    <property type="entry name" value="Glyco_hydro_17"/>
    <property type="match status" value="1"/>
</dbReference>
<dbReference type="PANTHER" id="PTHR16631:SF13">
    <property type="entry name" value="GLUCAN ENDO-1,3-BETA-GLUCOSIDASE EGLC-RELATED"/>
    <property type="match status" value="1"/>
</dbReference>
<evidence type="ECO:0000256" key="20">
    <source>
        <dbReference type="ARBA" id="ARBA00032134"/>
    </source>
</evidence>
<dbReference type="GO" id="GO:0005886">
    <property type="term" value="C:plasma membrane"/>
    <property type="evidence" value="ECO:0007669"/>
    <property type="project" value="UniProtKB-SubCell"/>
</dbReference>
<reference evidence="24" key="1">
    <citation type="journal article" date="2020" name="Stud. Mycol.">
        <title>101 Dothideomycetes genomes: a test case for predicting lifestyles and emergence of pathogens.</title>
        <authorList>
            <person name="Haridas S."/>
            <person name="Albert R."/>
            <person name="Binder M."/>
            <person name="Bloem J."/>
            <person name="Labutti K."/>
            <person name="Salamov A."/>
            <person name="Andreopoulos B."/>
            <person name="Baker S."/>
            <person name="Barry K."/>
            <person name="Bills G."/>
            <person name="Bluhm B."/>
            <person name="Cannon C."/>
            <person name="Castanera R."/>
            <person name="Culley D."/>
            <person name="Daum C."/>
            <person name="Ezra D."/>
            <person name="Gonzalez J."/>
            <person name="Henrissat B."/>
            <person name="Kuo A."/>
            <person name="Liang C."/>
            <person name="Lipzen A."/>
            <person name="Lutzoni F."/>
            <person name="Magnuson J."/>
            <person name="Mondo S."/>
            <person name="Nolan M."/>
            <person name="Ohm R."/>
            <person name="Pangilinan J."/>
            <person name="Park H.-J."/>
            <person name="Ramirez L."/>
            <person name="Alfaro M."/>
            <person name="Sun H."/>
            <person name="Tritt A."/>
            <person name="Yoshinaga Y."/>
            <person name="Zwiers L.-H."/>
            <person name="Turgeon B."/>
            <person name="Goodwin S."/>
            <person name="Spatafora J."/>
            <person name="Crous P."/>
            <person name="Grigoriev I."/>
        </authorList>
    </citation>
    <scope>NUCLEOTIDE SEQUENCE</scope>
    <source>
        <strain evidence="24">CBS 119925</strain>
    </source>
</reference>
<comment type="function">
    <text evidence="19">Glucanases play a role in cell expansion during growth, in cell-cell fusion during mating, and in spore release during sporulation. This enzyme may be involved in beta-glucan degradation and also function biosynthetically as a transglycosylase.</text>
</comment>
<dbReference type="InterPro" id="IPR000490">
    <property type="entry name" value="Glyco_hydro_17"/>
</dbReference>
<dbReference type="EC" id="3.2.1.39" evidence="5"/>
<dbReference type="GO" id="GO:0009986">
    <property type="term" value="C:cell surface"/>
    <property type="evidence" value="ECO:0007669"/>
    <property type="project" value="TreeGrafter"/>
</dbReference>
<evidence type="ECO:0000256" key="6">
    <source>
        <dbReference type="ARBA" id="ARBA00019762"/>
    </source>
</evidence>
<feature type="chain" id="PRO_5025354670" description="Probable glucan endo-1,3-beta-glucosidase eglC" evidence="23">
    <location>
        <begin position="20"/>
        <end position="327"/>
    </location>
</feature>
<evidence type="ECO:0000256" key="21">
    <source>
        <dbReference type="ARBA" id="ARBA00032906"/>
    </source>
</evidence>
<dbReference type="GO" id="GO:0005576">
    <property type="term" value="C:extracellular region"/>
    <property type="evidence" value="ECO:0007669"/>
    <property type="project" value="TreeGrafter"/>
</dbReference>
<dbReference type="GO" id="GO:0042973">
    <property type="term" value="F:glucan endo-1,3-beta-D-glucosidase activity"/>
    <property type="evidence" value="ECO:0007669"/>
    <property type="project" value="UniProtKB-EC"/>
</dbReference>
<keyword evidence="14" id="KW-0325">Glycoprotein</keyword>
<dbReference type="SUPFAM" id="SSF51445">
    <property type="entry name" value="(Trans)glycosidases"/>
    <property type="match status" value="1"/>
</dbReference>
<proteinExistence type="inferred from homology"/>
<evidence type="ECO:0000256" key="5">
    <source>
        <dbReference type="ARBA" id="ARBA00012780"/>
    </source>
</evidence>
<comment type="catalytic activity">
    <reaction evidence="1">
        <text>Hydrolysis of (1-&gt;3)-beta-D-glucosidic linkages in (1-&gt;3)-beta-D-glucans.</text>
        <dbReference type="EC" id="3.2.1.39"/>
    </reaction>
</comment>
<keyword evidence="9" id="KW-0964">Secreted</keyword>
<gene>
    <name evidence="24" type="ORF">M011DRAFT_252022</name>
</gene>
<comment type="similarity">
    <text evidence="4 22">Belongs to the glycosyl hydrolase 17 family.</text>
</comment>
<evidence type="ECO:0000256" key="18">
    <source>
        <dbReference type="ARBA" id="ARBA00023326"/>
    </source>
</evidence>
<keyword evidence="7" id="KW-1003">Cell membrane</keyword>
<dbReference type="GO" id="GO:0009277">
    <property type="term" value="C:fungal-type cell wall"/>
    <property type="evidence" value="ECO:0007669"/>
    <property type="project" value="TreeGrafter"/>
</dbReference>
<keyword evidence="13" id="KW-0472">Membrane</keyword>
<dbReference type="AlphaFoldDB" id="A0A6A6UZF8"/>
<evidence type="ECO:0000256" key="22">
    <source>
        <dbReference type="RuleBase" id="RU004335"/>
    </source>
</evidence>
<evidence type="ECO:0000256" key="13">
    <source>
        <dbReference type="ARBA" id="ARBA00023136"/>
    </source>
</evidence>
<dbReference type="InterPro" id="IPR017853">
    <property type="entry name" value="GH"/>
</dbReference>
<protein>
    <recommendedName>
        <fullName evidence="6">Probable glucan endo-1,3-beta-glucosidase eglC</fullName>
        <ecNumber evidence="5">3.2.1.39</ecNumber>
    </recommendedName>
    <alternativeName>
        <fullName evidence="20">Endo-1,3-beta-glucanase eglC</fullName>
    </alternativeName>
    <alternativeName>
        <fullName evidence="21">Laminarinase eglC</fullName>
    </alternativeName>
</protein>
<evidence type="ECO:0000256" key="3">
    <source>
        <dbReference type="ARBA" id="ARBA00004609"/>
    </source>
</evidence>
<evidence type="ECO:0000256" key="19">
    <source>
        <dbReference type="ARBA" id="ARBA00025152"/>
    </source>
</evidence>
<keyword evidence="12 24" id="KW-0378">Hydrolase</keyword>
<evidence type="ECO:0000256" key="14">
    <source>
        <dbReference type="ARBA" id="ARBA00023180"/>
    </source>
</evidence>
<feature type="signal peptide" evidence="23">
    <location>
        <begin position="1"/>
        <end position="19"/>
    </location>
</feature>
<dbReference type="GO" id="GO:0098552">
    <property type="term" value="C:side of membrane"/>
    <property type="evidence" value="ECO:0007669"/>
    <property type="project" value="UniProtKB-KW"/>
</dbReference>
<dbReference type="InterPro" id="IPR050732">
    <property type="entry name" value="Beta-glucan_modifiers"/>
</dbReference>
<comment type="subcellular location">
    <subcellularLocation>
        <location evidence="3">Cell membrane</location>
        <topology evidence="3">Lipid-anchor</topology>
        <topology evidence="3">GPI-anchor</topology>
    </subcellularLocation>
    <subcellularLocation>
        <location evidence="2">Secreted</location>
        <location evidence="2">Cell wall</location>
    </subcellularLocation>
</comment>
<keyword evidence="10" id="KW-0336">GPI-anchor</keyword>
<keyword evidence="8" id="KW-0134">Cell wall</keyword>
<keyword evidence="15" id="KW-0119">Carbohydrate metabolism</keyword>
<sequence>MRLLSSLLASAAVLTSVEAQNGYKGFNYGAFFNNQVPKKQVDFEYEFRAARQLPGTNGQFTSARLYSMVQWQTQNTVIEAIQAAINTQTTLLLGMWASSGQEAFNGEISALKTAIQQYGKAFTDLVVGISVGSEDLYRITPTSIQNGGGPGAQPAELLNYIRQTRDAVRGTALEGKPIGHVDTWTAFVNGSNAAVISELDFLGMDGYPYFQTTMANSIENANRTFYDSLDATVRAAQGKPVWVTETGWPVIGAQQNQAVASAENARIYWEDVSCSLMAKGVNFYYYMLQEAQYGNPSPDFGVKGPGDLMQVPNRFDLSCVRQSFFLV</sequence>
<evidence type="ECO:0000256" key="8">
    <source>
        <dbReference type="ARBA" id="ARBA00022512"/>
    </source>
</evidence>
<dbReference type="GO" id="GO:0071555">
    <property type="term" value="P:cell wall organization"/>
    <property type="evidence" value="ECO:0007669"/>
    <property type="project" value="UniProtKB-KW"/>
</dbReference>
<dbReference type="Proteomes" id="UP000799440">
    <property type="component" value="Unassembled WGS sequence"/>
</dbReference>
<accession>A0A6A6UZF8</accession>
<keyword evidence="11 23" id="KW-0732">Signal</keyword>
<organism evidence="24 25">
    <name type="scientific">Sporormia fimetaria CBS 119925</name>
    <dbReference type="NCBI Taxonomy" id="1340428"/>
    <lineage>
        <taxon>Eukaryota</taxon>
        <taxon>Fungi</taxon>
        <taxon>Dikarya</taxon>
        <taxon>Ascomycota</taxon>
        <taxon>Pezizomycotina</taxon>
        <taxon>Dothideomycetes</taxon>
        <taxon>Pleosporomycetidae</taxon>
        <taxon>Pleosporales</taxon>
        <taxon>Sporormiaceae</taxon>
        <taxon>Sporormia</taxon>
    </lineage>
</organism>
<evidence type="ECO:0000256" key="23">
    <source>
        <dbReference type="SAM" id="SignalP"/>
    </source>
</evidence>
<evidence type="ECO:0000256" key="11">
    <source>
        <dbReference type="ARBA" id="ARBA00022729"/>
    </source>
</evidence>
<evidence type="ECO:0000256" key="9">
    <source>
        <dbReference type="ARBA" id="ARBA00022525"/>
    </source>
</evidence>
<evidence type="ECO:0000256" key="10">
    <source>
        <dbReference type="ARBA" id="ARBA00022622"/>
    </source>
</evidence>
<dbReference type="Gene3D" id="3.20.20.80">
    <property type="entry name" value="Glycosidases"/>
    <property type="match status" value="1"/>
</dbReference>
<evidence type="ECO:0000256" key="2">
    <source>
        <dbReference type="ARBA" id="ARBA00004191"/>
    </source>
</evidence>
<name>A0A6A6UZF8_9PLEO</name>
<evidence type="ECO:0000256" key="15">
    <source>
        <dbReference type="ARBA" id="ARBA00023277"/>
    </source>
</evidence>
<dbReference type="OrthoDB" id="77201at2759"/>
<keyword evidence="25" id="KW-1185">Reference proteome</keyword>
<evidence type="ECO:0000256" key="12">
    <source>
        <dbReference type="ARBA" id="ARBA00022801"/>
    </source>
</evidence>
<evidence type="ECO:0000256" key="7">
    <source>
        <dbReference type="ARBA" id="ARBA00022475"/>
    </source>
</evidence>
<evidence type="ECO:0000256" key="1">
    <source>
        <dbReference type="ARBA" id="ARBA00000382"/>
    </source>
</evidence>